<reference evidence="1 2" key="1">
    <citation type="submission" date="2023-11" db="EMBL/GenBank/DDBJ databases">
        <title>Halocaridina rubra genome assembly.</title>
        <authorList>
            <person name="Smith C."/>
        </authorList>
    </citation>
    <scope>NUCLEOTIDE SEQUENCE [LARGE SCALE GENOMIC DNA]</scope>
    <source>
        <strain evidence="1">EP-1</strain>
        <tissue evidence="1">Whole</tissue>
    </source>
</reference>
<name>A0AAN8X4G5_HALRR</name>
<accession>A0AAN8X4G5</accession>
<evidence type="ECO:0000313" key="1">
    <source>
        <dbReference type="EMBL" id="KAK7073918.1"/>
    </source>
</evidence>
<dbReference type="AlphaFoldDB" id="A0AAN8X4G5"/>
<comment type="caution">
    <text evidence="1">The sequence shown here is derived from an EMBL/GenBank/DDBJ whole genome shotgun (WGS) entry which is preliminary data.</text>
</comment>
<dbReference type="EMBL" id="JAXCGZ010011941">
    <property type="protein sequence ID" value="KAK7073918.1"/>
    <property type="molecule type" value="Genomic_DNA"/>
</dbReference>
<gene>
    <name evidence="1" type="ORF">SK128_025574</name>
</gene>
<keyword evidence="2" id="KW-1185">Reference proteome</keyword>
<dbReference type="Proteomes" id="UP001381693">
    <property type="component" value="Unassembled WGS sequence"/>
</dbReference>
<protein>
    <submittedName>
        <fullName evidence="1">Uncharacterized protein</fullName>
    </submittedName>
</protein>
<evidence type="ECO:0000313" key="2">
    <source>
        <dbReference type="Proteomes" id="UP001381693"/>
    </source>
</evidence>
<sequence length="264" mass="30571">MEYEKLSLQLPSLLEEHQHPGAIERKFNTTSMTRLELVQGKIPYIPCKVKQYDQDIFGNCCRRRKHSGASNWFAFLGDSNARNKALELLSFLPKNLNYKYFIGDLEVSKEEMYVGLNYHTHRPPTYDIFGYAPSDEERVNSLYSKEGNHNLRFSAKGKTFNTTNNVFTEEGRKVLYNHPVSSHYTYHSDYLALSDTRTAKFTPERESVVDYNYSNNALAEKNIPSPKYEIRISMVWAPTGWFKLSTVKEWAYGESCPDIITVSK</sequence>
<organism evidence="1 2">
    <name type="scientific">Halocaridina rubra</name>
    <name type="common">Hawaiian red shrimp</name>
    <dbReference type="NCBI Taxonomy" id="373956"/>
    <lineage>
        <taxon>Eukaryota</taxon>
        <taxon>Metazoa</taxon>
        <taxon>Ecdysozoa</taxon>
        <taxon>Arthropoda</taxon>
        <taxon>Crustacea</taxon>
        <taxon>Multicrustacea</taxon>
        <taxon>Malacostraca</taxon>
        <taxon>Eumalacostraca</taxon>
        <taxon>Eucarida</taxon>
        <taxon>Decapoda</taxon>
        <taxon>Pleocyemata</taxon>
        <taxon>Caridea</taxon>
        <taxon>Atyoidea</taxon>
        <taxon>Atyidae</taxon>
        <taxon>Halocaridina</taxon>
    </lineage>
</organism>
<proteinExistence type="predicted"/>